<proteinExistence type="predicted"/>
<dbReference type="InterPro" id="IPR027417">
    <property type="entry name" value="P-loop_NTPase"/>
</dbReference>
<dbReference type="KEGG" id="pace:A6070_05640"/>
<keyword evidence="2" id="KW-1185">Reference proteome</keyword>
<evidence type="ECO:0000313" key="1">
    <source>
        <dbReference type="EMBL" id="APG25594.1"/>
    </source>
</evidence>
<gene>
    <name evidence="1" type="ORF">A7E75_11610</name>
</gene>
<dbReference type="EMBL" id="CP015518">
    <property type="protein sequence ID" value="APG25594.1"/>
    <property type="molecule type" value="Genomic_DNA"/>
</dbReference>
<evidence type="ECO:0008006" key="3">
    <source>
        <dbReference type="Google" id="ProtNLM"/>
    </source>
</evidence>
<dbReference type="AlphaFoldDB" id="A0A1L3GI23"/>
<dbReference type="Proteomes" id="UP000182264">
    <property type="component" value="Chromosome"/>
</dbReference>
<reference evidence="1 2" key="1">
    <citation type="journal article" date="2017" name="Genome Announc.">
        <title>Complete Genome Sequences of Two Acetylene-Fermenting Pelobacter acetylenicus Strains.</title>
        <authorList>
            <person name="Sutton J.M."/>
            <person name="Baesman S.M."/>
            <person name="Fierst J.L."/>
            <person name="Poret-Peterson A.T."/>
            <person name="Oremland R.S."/>
            <person name="Dunlap D.S."/>
            <person name="Akob D.M."/>
        </authorList>
    </citation>
    <scope>NUCLEOTIDE SEQUENCE [LARGE SCALE GENOMIC DNA]</scope>
    <source>
        <strain evidence="1 2">DSM 3247</strain>
    </source>
</reference>
<accession>A0A1L3GI23</accession>
<evidence type="ECO:0000313" key="2">
    <source>
        <dbReference type="Proteomes" id="UP000182264"/>
    </source>
</evidence>
<sequence length="270" mass="31116">MKQMKFRKKLKKLVCKSLRHPWVLWGRKDYVFILSHMRSRSTLLSHILGSHPRICGYAEMHQSYETPVDLLWLRHQLQQRGEKSPVGRFALDKMLHDAQILSPSICDHPHIKKIFLLRPPAEAVKSIIHMGHTLKNVAWHTDPVAVFSYYNQRLQTLGNYAKRTKIPGFFIESGDMIQRPGRLLEALSAWLDLEAKLQSTYSTFRYTGQEKHGDPSANIKAGKILSQKSDYTTIVLDENLLSAAHENYLSTCETMQRHCVTADSLPFQHV</sequence>
<protein>
    <recommendedName>
        <fullName evidence="3">Sulfotransferase</fullName>
    </recommendedName>
</protein>
<dbReference type="STRING" id="29542.A6070_05640"/>
<organism evidence="1 2">
    <name type="scientific">Syntrophotalea acetylenica</name>
    <name type="common">Pelobacter acetylenicus</name>
    <dbReference type="NCBI Taxonomy" id="29542"/>
    <lineage>
        <taxon>Bacteria</taxon>
        <taxon>Pseudomonadati</taxon>
        <taxon>Thermodesulfobacteriota</taxon>
        <taxon>Desulfuromonadia</taxon>
        <taxon>Desulfuromonadales</taxon>
        <taxon>Syntrophotaleaceae</taxon>
        <taxon>Syntrophotalea</taxon>
    </lineage>
</organism>
<name>A0A1L3GI23_SYNAC</name>
<dbReference type="Gene3D" id="3.40.50.300">
    <property type="entry name" value="P-loop containing nucleotide triphosphate hydrolases"/>
    <property type="match status" value="1"/>
</dbReference>
<dbReference type="SUPFAM" id="SSF52540">
    <property type="entry name" value="P-loop containing nucleoside triphosphate hydrolases"/>
    <property type="match status" value="1"/>
</dbReference>